<dbReference type="AlphaFoldDB" id="X0YC55"/>
<feature type="non-terminal residue" evidence="1">
    <location>
        <position position="1"/>
    </location>
</feature>
<proteinExistence type="predicted"/>
<evidence type="ECO:0008006" key="2">
    <source>
        <dbReference type="Google" id="ProtNLM"/>
    </source>
</evidence>
<name>X0YC55_9ZZZZ</name>
<reference evidence="1" key="1">
    <citation type="journal article" date="2014" name="Front. Microbiol.">
        <title>High frequency of phylogenetically diverse reductive dehalogenase-homologous genes in deep subseafloor sedimentary metagenomes.</title>
        <authorList>
            <person name="Kawai M."/>
            <person name="Futagami T."/>
            <person name="Toyoda A."/>
            <person name="Takaki Y."/>
            <person name="Nishi S."/>
            <person name="Hori S."/>
            <person name="Arai W."/>
            <person name="Tsubouchi T."/>
            <person name="Morono Y."/>
            <person name="Uchiyama I."/>
            <person name="Ito T."/>
            <person name="Fujiyama A."/>
            <person name="Inagaki F."/>
            <person name="Takami H."/>
        </authorList>
    </citation>
    <scope>NUCLEOTIDE SEQUENCE</scope>
    <source>
        <strain evidence="1">Expedition CK06-06</strain>
    </source>
</reference>
<gene>
    <name evidence="1" type="ORF">S01H1_81743</name>
</gene>
<dbReference type="EMBL" id="BARS01055355">
    <property type="protein sequence ID" value="GAG44872.1"/>
    <property type="molecule type" value="Genomic_DNA"/>
</dbReference>
<sequence>ETLERLVPGILSAEMTRGLERDLEQIKTGDLASNVVVEGAVEILKPILSEFKANEGLIGVEINEALKSQASKASALGSCPACGVGEIRLIRNRRTGKRFAGCSNFFNGTCDVSFPLPQKGKILATGEKCPHCGAPIIKVLRGRRRPWRLCIDLDCPGKKREGEDGG</sequence>
<organism evidence="1">
    <name type="scientific">marine sediment metagenome</name>
    <dbReference type="NCBI Taxonomy" id="412755"/>
    <lineage>
        <taxon>unclassified sequences</taxon>
        <taxon>metagenomes</taxon>
        <taxon>ecological metagenomes</taxon>
    </lineage>
</organism>
<protein>
    <recommendedName>
        <fullName evidence="2">DNA topoisomerase type IA zn finger domain-containing protein</fullName>
    </recommendedName>
</protein>
<accession>X0YC55</accession>
<evidence type="ECO:0000313" key="1">
    <source>
        <dbReference type="EMBL" id="GAG44872.1"/>
    </source>
</evidence>
<comment type="caution">
    <text evidence="1">The sequence shown here is derived from an EMBL/GenBank/DDBJ whole genome shotgun (WGS) entry which is preliminary data.</text>
</comment>